<protein>
    <submittedName>
        <fullName evidence="3">Uncharacterized protein</fullName>
    </submittedName>
</protein>
<feature type="compositionally biased region" description="Basic and acidic residues" evidence="1">
    <location>
        <begin position="90"/>
        <end position="104"/>
    </location>
</feature>
<keyword evidence="2" id="KW-0732">Signal</keyword>
<dbReference type="AlphaFoldDB" id="A0A8H3G5Q8"/>
<evidence type="ECO:0000313" key="4">
    <source>
        <dbReference type="Proteomes" id="UP000664534"/>
    </source>
</evidence>
<dbReference type="EMBL" id="CAJPDT010000071">
    <property type="protein sequence ID" value="CAF9933628.1"/>
    <property type="molecule type" value="Genomic_DNA"/>
</dbReference>
<evidence type="ECO:0000256" key="1">
    <source>
        <dbReference type="SAM" id="MobiDB-lite"/>
    </source>
</evidence>
<dbReference type="Proteomes" id="UP000664534">
    <property type="component" value="Unassembled WGS sequence"/>
</dbReference>
<feature type="region of interest" description="Disordered" evidence="1">
    <location>
        <begin position="75"/>
        <end position="150"/>
    </location>
</feature>
<evidence type="ECO:0000256" key="2">
    <source>
        <dbReference type="SAM" id="SignalP"/>
    </source>
</evidence>
<proteinExistence type="predicted"/>
<name>A0A8H3G5Q8_9LECA</name>
<accession>A0A8H3G5Q8</accession>
<feature type="chain" id="PRO_5034308563" evidence="2">
    <location>
        <begin position="23"/>
        <end position="150"/>
    </location>
</feature>
<keyword evidence="4" id="KW-1185">Reference proteome</keyword>
<feature type="signal peptide" evidence="2">
    <location>
        <begin position="1"/>
        <end position="22"/>
    </location>
</feature>
<evidence type="ECO:0000313" key="3">
    <source>
        <dbReference type="EMBL" id="CAF9933628.1"/>
    </source>
</evidence>
<organism evidence="3 4">
    <name type="scientific">Imshaugia aleurites</name>
    <dbReference type="NCBI Taxonomy" id="172621"/>
    <lineage>
        <taxon>Eukaryota</taxon>
        <taxon>Fungi</taxon>
        <taxon>Dikarya</taxon>
        <taxon>Ascomycota</taxon>
        <taxon>Pezizomycotina</taxon>
        <taxon>Lecanoromycetes</taxon>
        <taxon>OSLEUM clade</taxon>
        <taxon>Lecanoromycetidae</taxon>
        <taxon>Lecanorales</taxon>
        <taxon>Lecanorineae</taxon>
        <taxon>Parmeliaceae</taxon>
        <taxon>Imshaugia</taxon>
    </lineage>
</organism>
<gene>
    <name evidence="3" type="ORF">IMSHALPRED_009426</name>
</gene>
<sequence length="150" mass="16360">MNILTDVCLIGLPWTIVTLLKAANSKQFTLTLVLNGSSVCHHSACLPDRTQPSGDLTFGTWPVTLGTQIPGYRLQHVGDPRRQRVPGFDYKPEEGSKSAKEAKSGRSFSSLESKLSMARPRDEDVELQDNAGAVLQNLGDNVASDAERHK</sequence>
<comment type="caution">
    <text evidence="3">The sequence shown here is derived from an EMBL/GenBank/DDBJ whole genome shotgun (WGS) entry which is preliminary data.</text>
</comment>
<reference evidence="3" key="1">
    <citation type="submission" date="2021-03" db="EMBL/GenBank/DDBJ databases">
        <authorList>
            <person name="Tagirdzhanova G."/>
        </authorList>
    </citation>
    <scope>NUCLEOTIDE SEQUENCE</scope>
</reference>